<comment type="caution">
    <text evidence="9">The sequence shown here is derived from an EMBL/GenBank/DDBJ whole genome shotgun (WGS) entry which is preliminary data.</text>
</comment>
<feature type="region of interest" description="Disordered" evidence="6">
    <location>
        <begin position="294"/>
        <end position="317"/>
    </location>
</feature>
<keyword evidence="4" id="KW-0493">Microtubule</keyword>
<dbReference type="GO" id="GO:0031122">
    <property type="term" value="P:cytoplasmic microtubule organization"/>
    <property type="evidence" value="ECO:0007669"/>
    <property type="project" value="TreeGrafter"/>
</dbReference>
<evidence type="ECO:0000313" key="10">
    <source>
        <dbReference type="Proteomes" id="UP000822688"/>
    </source>
</evidence>
<dbReference type="InterPro" id="IPR041470">
    <property type="entry name" value="GCP_N"/>
</dbReference>
<gene>
    <name evidence="9" type="ORF">KC19_3G204200</name>
</gene>
<comment type="subcellular location">
    <subcellularLocation>
        <location evidence="1">Cytoplasm</location>
        <location evidence="1">Cytoskeleton</location>
    </subcellularLocation>
</comment>
<dbReference type="EMBL" id="CM026423">
    <property type="protein sequence ID" value="KAG0584341.1"/>
    <property type="molecule type" value="Genomic_DNA"/>
</dbReference>
<dbReference type="Pfam" id="PF17681">
    <property type="entry name" value="GCP_N_terminal"/>
    <property type="match status" value="1"/>
</dbReference>
<organism evidence="9 10">
    <name type="scientific">Ceratodon purpureus</name>
    <name type="common">Fire moss</name>
    <name type="synonym">Dicranum purpureum</name>
    <dbReference type="NCBI Taxonomy" id="3225"/>
    <lineage>
        <taxon>Eukaryota</taxon>
        <taxon>Viridiplantae</taxon>
        <taxon>Streptophyta</taxon>
        <taxon>Embryophyta</taxon>
        <taxon>Bryophyta</taxon>
        <taxon>Bryophytina</taxon>
        <taxon>Bryopsida</taxon>
        <taxon>Dicranidae</taxon>
        <taxon>Pseudoditrichales</taxon>
        <taxon>Ditrichaceae</taxon>
        <taxon>Ceratodon</taxon>
    </lineage>
</organism>
<dbReference type="GO" id="GO:0007020">
    <property type="term" value="P:microtubule nucleation"/>
    <property type="evidence" value="ECO:0007669"/>
    <property type="project" value="InterPro"/>
</dbReference>
<feature type="domain" description="Gamma tubulin complex component C-terminal" evidence="7">
    <location>
        <begin position="1140"/>
        <end position="1468"/>
    </location>
</feature>
<evidence type="ECO:0008006" key="11">
    <source>
        <dbReference type="Google" id="ProtNLM"/>
    </source>
</evidence>
<dbReference type="InterPro" id="IPR007259">
    <property type="entry name" value="GCP"/>
</dbReference>
<keyword evidence="5" id="KW-0206">Cytoskeleton</keyword>
<accession>A0A8T0IND6</accession>
<dbReference type="Proteomes" id="UP000822688">
    <property type="component" value="Chromosome 3"/>
</dbReference>
<proteinExistence type="inferred from homology"/>
<dbReference type="GO" id="GO:0051321">
    <property type="term" value="P:meiotic cell cycle"/>
    <property type="evidence" value="ECO:0007669"/>
    <property type="project" value="TreeGrafter"/>
</dbReference>
<dbReference type="GO" id="GO:0051225">
    <property type="term" value="P:spindle assembly"/>
    <property type="evidence" value="ECO:0007669"/>
    <property type="project" value="TreeGrafter"/>
</dbReference>
<dbReference type="InterPro" id="IPR040457">
    <property type="entry name" value="GCP_C"/>
</dbReference>
<sequence>MEVDGECRNYRLRLGLPELSQPFFGSWLSPDSPAPPDSFFFDTHSHFPPSEPASASASPPGSSSPSPLPPLPPLSPHLESNGSDTAFAAEPLVIRIQEETRIRSSDDVQENEDEGEGQELEPDSGVELSNLWLHAGGFSEGQPRRLDWEVTHVREEVLGARSSAAISGKIEAGSRTRDFLSSPSNAENELENLRSMHFNFDSIQESDLVRAALLALQGVPTAVSWLEQLAADFSSTAADRSSESFTTLWTRSSSSSSLSKVLTEFAKAGRVACQLDYFTSFFLNQRTDSYRVGTSGTQNSCVGDSSRKKRKRQNFMTERSSELHLESTTELWEDVDGLHISPHCHTNQAFAAAVRTFVQGNLASLDKIRSSVKHRRQIALGGRSERFSEFMDGEAGLVFGFGSGDVTLLELFLHSHKQRELLQALAALCRIYEGDSSVSSSGNVEVDNTCIRAGDVNMKSSPFEMETHLFSASRNAFKEFPRGADLLSYLFDKLSEADTLHLELIRFLFERACQPYIAFIRSWLYLATVQDPFGEFFVKAMPSTGLKKRPGETREQDILLSYEIPKGVVVPCFLEEVCTPLLRAGQQLQVLSKLLDAPSASKIVDSPFKSSGSFQDTLLSFTCWSDTLTNKSTSEGPVLCTIKTDKQGDAQQPKRFSQMLEGFPDVSLGRLAKSTLFQQKTVRSGIMGRTSSLNDFWPSGTADNSEQKFGSAKKRQEPDVKTYQMTMARAALIREEAVDDISIAPTTRQESSQSLLQSPTFLADKSKELHVGQYLKSRLLNQFHPLNSESASSFISDFQRGTSWPVLGLPKNPFLSLRDEVDSSFSYIHTVFPENNGCWDVNVHWMDPHSVTGTRVQSLSLEQDLPTSESRFVSDDQKDDVNHPLWLKNLEDYLSKQLTAGLDEQILEAHYGGLECQFDKDNDYGSADSVGFQPWGSSTRVQGPHVLQRNGGRRLQANSHSAFVMDSFEKQYLDDNCLLRENDTDVESPLPARCSVVDDAYEKHEHPSRADFLEADDGKGPMLLQANVWDSVLLQNPEVAGPDEISRPTEENLSEDGRVISGAYYEGTGTIWESYLHSEYQQIMDVGYLQHAPSCDDDEGDDEEIPLSVAVKLWIDEEILYQYKRTSMLTIRLLQESLRLQDHFAALRRYYFMERGDWAEYFLSALCKYEWNRLGSESQLLEVQSMLGTALQNSSCDGDEFADRLYVVQSGYDSHPSGLRNSLSAFSRHQHSLGTFVDCNKIEAFDFIKVGYKVEWPLCLIITPSALSHYSAIFTFLLRMKLTMCALADVWRNLQVMGYSLNKGRRSSNYQEQNKKFRTLQLFRQQIGHVATTLQRYTESQILHAVWSKFLYSIENEVNDIQDLEKVHSVYLNDAYHQCFLSRDMEEAKNCIDAIMQCTLDFRNTLHAASLEHSRDLEPVDDVVFNKVLGVKSIFEEHLQKLYSFHQRPEPQYSVLLSDFWMCLNYNGCLKAKK</sequence>
<dbReference type="PANTHER" id="PTHR19302">
    <property type="entry name" value="GAMMA TUBULIN COMPLEX PROTEIN"/>
    <property type="match status" value="1"/>
</dbReference>
<dbReference type="Pfam" id="PF04130">
    <property type="entry name" value="GCP_C_terminal"/>
    <property type="match status" value="1"/>
</dbReference>
<dbReference type="InterPro" id="IPR042241">
    <property type="entry name" value="GCP_C_sf"/>
</dbReference>
<reference evidence="9" key="1">
    <citation type="submission" date="2020-06" db="EMBL/GenBank/DDBJ databases">
        <title>WGS assembly of Ceratodon purpureus strain R40.</title>
        <authorList>
            <person name="Carey S.B."/>
            <person name="Jenkins J."/>
            <person name="Shu S."/>
            <person name="Lovell J.T."/>
            <person name="Sreedasyam A."/>
            <person name="Maumus F."/>
            <person name="Tiley G.P."/>
            <person name="Fernandez-Pozo N."/>
            <person name="Barry K."/>
            <person name="Chen C."/>
            <person name="Wang M."/>
            <person name="Lipzen A."/>
            <person name="Daum C."/>
            <person name="Saski C.A."/>
            <person name="Payton A.C."/>
            <person name="Mcbreen J.C."/>
            <person name="Conrad R.E."/>
            <person name="Kollar L.M."/>
            <person name="Olsson S."/>
            <person name="Huttunen S."/>
            <person name="Landis J.B."/>
            <person name="Wickett N.J."/>
            <person name="Johnson M.G."/>
            <person name="Rensing S.A."/>
            <person name="Grimwood J."/>
            <person name="Schmutz J."/>
            <person name="Mcdaniel S.F."/>
        </authorList>
    </citation>
    <scope>NUCLEOTIDE SEQUENCE</scope>
    <source>
        <strain evidence="9">R40</strain>
    </source>
</reference>
<dbReference type="GO" id="GO:0005874">
    <property type="term" value="C:microtubule"/>
    <property type="evidence" value="ECO:0007669"/>
    <property type="project" value="UniProtKB-KW"/>
</dbReference>
<dbReference type="GO" id="GO:0000930">
    <property type="term" value="C:gamma-tubulin complex"/>
    <property type="evidence" value="ECO:0007669"/>
    <property type="project" value="TreeGrafter"/>
</dbReference>
<protein>
    <recommendedName>
        <fullName evidence="11">Gamma-tubulin complex component 6</fullName>
    </recommendedName>
</protein>
<dbReference type="Gene3D" id="1.20.120.1900">
    <property type="entry name" value="Gamma-tubulin complex, C-terminal domain"/>
    <property type="match status" value="1"/>
</dbReference>
<feature type="compositionally biased region" description="Low complexity" evidence="6">
    <location>
        <begin position="52"/>
        <end position="65"/>
    </location>
</feature>
<feature type="region of interest" description="Disordered" evidence="6">
    <location>
        <begin position="98"/>
        <end position="124"/>
    </location>
</feature>
<evidence type="ECO:0000256" key="4">
    <source>
        <dbReference type="ARBA" id="ARBA00022701"/>
    </source>
</evidence>
<dbReference type="GO" id="GO:0000278">
    <property type="term" value="P:mitotic cell cycle"/>
    <property type="evidence" value="ECO:0007669"/>
    <property type="project" value="TreeGrafter"/>
</dbReference>
<dbReference type="GO" id="GO:0043015">
    <property type="term" value="F:gamma-tubulin binding"/>
    <property type="evidence" value="ECO:0007669"/>
    <property type="project" value="InterPro"/>
</dbReference>
<evidence type="ECO:0000256" key="2">
    <source>
        <dbReference type="ARBA" id="ARBA00010337"/>
    </source>
</evidence>
<evidence type="ECO:0000259" key="8">
    <source>
        <dbReference type="Pfam" id="PF17681"/>
    </source>
</evidence>
<evidence type="ECO:0000313" key="9">
    <source>
        <dbReference type="EMBL" id="KAG0584341.1"/>
    </source>
</evidence>
<keyword evidence="10" id="KW-1185">Reference proteome</keyword>
<evidence type="ECO:0000256" key="1">
    <source>
        <dbReference type="ARBA" id="ARBA00004245"/>
    </source>
</evidence>
<dbReference type="GO" id="GO:0051011">
    <property type="term" value="F:microtubule minus-end binding"/>
    <property type="evidence" value="ECO:0007669"/>
    <property type="project" value="TreeGrafter"/>
</dbReference>
<feature type="compositionally biased region" description="Polar residues" evidence="6">
    <location>
        <begin position="294"/>
        <end position="303"/>
    </location>
</feature>
<dbReference type="GO" id="GO:0000922">
    <property type="term" value="C:spindle pole"/>
    <property type="evidence" value="ECO:0007669"/>
    <property type="project" value="InterPro"/>
</dbReference>
<evidence type="ECO:0000256" key="3">
    <source>
        <dbReference type="ARBA" id="ARBA00022490"/>
    </source>
</evidence>
<comment type="similarity">
    <text evidence="2">Belongs to the TUBGCP family.</text>
</comment>
<evidence type="ECO:0000256" key="5">
    <source>
        <dbReference type="ARBA" id="ARBA00023212"/>
    </source>
</evidence>
<feature type="domain" description="Gamma tubulin complex component protein N-terminal" evidence="8">
    <location>
        <begin position="282"/>
        <end position="598"/>
    </location>
</feature>
<feature type="region of interest" description="Disordered" evidence="6">
    <location>
        <begin position="34"/>
        <end position="83"/>
    </location>
</feature>
<keyword evidence="3" id="KW-0963">Cytoplasm</keyword>
<dbReference type="PANTHER" id="PTHR19302:SF70">
    <property type="entry name" value="GAMMA-TUBULIN COMPLEX COMPONENT 6"/>
    <property type="match status" value="1"/>
</dbReference>
<feature type="compositionally biased region" description="Pro residues" evidence="6">
    <location>
        <begin position="66"/>
        <end position="75"/>
    </location>
</feature>
<feature type="compositionally biased region" description="Acidic residues" evidence="6">
    <location>
        <begin position="107"/>
        <end position="124"/>
    </location>
</feature>
<evidence type="ECO:0000259" key="7">
    <source>
        <dbReference type="Pfam" id="PF04130"/>
    </source>
</evidence>
<feature type="region of interest" description="Disordered" evidence="6">
    <location>
        <begin position="697"/>
        <end position="718"/>
    </location>
</feature>
<evidence type="ECO:0000256" key="6">
    <source>
        <dbReference type="SAM" id="MobiDB-lite"/>
    </source>
</evidence>
<name>A0A8T0IND6_CERPU</name>